<evidence type="ECO:0000313" key="2">
    <source>
        <dbReference type="Proteomes" id="UP001430584"/>
    </source>
</evidence>
<sequence>MAEHVPRKIKRVRRQLEQTLQLVESINSDVDAPNTGPGTTLSGIISQPDVDYAKGLLDDAAAHVAELQVLLNKLTLTGDGLVKKAWRAVVAVKKEEEILSKCSDIETTTRLLQTWMHHQSLKLIRDEM</sequence>
<dbReference type="RefSeq" id="XP_066633163.1">
    <property type="nucleotide sequence ID" value="XM_066777321.1"/>
</dbReference>
<dbReference type="Proteomes" id="UP001430584">
    <property type="component" value="Unassembled WGS sequence"/>
</dbReference>
<dbReference type="EMBL" id="JAJVCZ030000005">
    <property type="protein sequence ID" value="KAL0260134.1"/>
    <property type="molecule type" value="Genomic_DNA"/>
</dbReference>
<reference evidence="1 2" key="1">
    <citation type="submission" date="2024-02" db="EMBL/GenBank/DDBJ databases">
        <title>De novo assembly and annotation of 12 fungi associated with fruit tree decline syndrome in Ontario, Canada.</title>
        <authorList>
            <person name="Sulman M."/>
            <person name="Ellouze W."/>
            <person name="Ilyukhin E."/>
        </authorList>
    </citation>
    <scope>NUCLEOTIDE SEQUENCE [LARGE SCALE GENOMIC DNA]</scope>
    <source>
        <strain evidence="1 2">FDS-637</strain>
    </source>
</reference>
<gene>
    <name evidence="1" type="ORF">SLS55_005880</name>
</gene>
<accession>A0ABR3CHZ1</accession>
<organism evidence="1 2">
    <name type="scientific">Diplodia seriata</name>
    <dbReference type="NCBI Taxonomy" id="420778"/>
    <lineage>
        <taxon>Eukaryota</taxon>
        <taxon>Fungi</taxon>
        <taxon>Dikarya</taxon>
        <taxon>Ascomycota</taxon>
        <taxon>Pezizomycotina</taxon>
        <taxon>Dothideomycetes</taxon>
        <taxon>Dothideomycetes incertae sedis</taxon>
        <taxon>Botryosphaeriales</taxon>
        <taxon>Botryosphaeriaceae</taxon>
        <taxon>Diplodia</taxon>
    </lineage>
</organism>
<keyword evidence="2" id="KW-1185">Reference proteome</keyword>
<proteinExistence type="predicted"/>
<evidence type="ECO:0000313" key="1">
    <source>
        <dbReference type="EMBL" id="KAL0260134.1"/>
    </source>
</evidence>
<comment type="caution">
    <text evidence="1">The sequence shown here is derived from an EMBL/GenBank/DDBJ whole genome shotgun (WGS) entry which is preliminary data.</text>
</comment>
<dbReference type="GeneID" id="92009965"/>
<protein>
    <submittedName>
        <fullName evidence="1">Uncharacterized protein</fullName>
    </submittedName>
</protein>
<name>A0ABR3CHZ1_9PEZI</name>